<evidence type="ECO:0000256" key="1">
    <source>
        <dbReference type="ARBA" id="ARBA00022490"/>
    </source>
</evidence>
<dbReference type="AlphaFoldDB" id="A0A1M7ZBT1"/>
<dbReference type="GO" id="GO:0003697">
    <property type="term" value="F:single-stranded DNA binding"/>
    <property type="evidence" value="ECO:0007669"/>
    <property type="project" value="UniProtKB-UniRule"/>
</dbReference>
<evidence type="ECO:0000256" key="7">
    <source>
        <dbReference type="RuleBase" id="RU000578"/>
    </source>
</evidence>
<keyword evidence="6 7" id="KW-0227">DNA damage</keyword>
<dbReference type="InterPro" id="IPR001238">
    <property type="entry name" value="DNA-binding_RecF"/>
</dbReference>
<keyword evidence="6 7" id="KW-0742">SOS response</keyword>
<accession>A0A1M7ZBT1</accession>
<keyword evidence="3 6" id="KW-0547">Nucleotide-binding</keyword>
<dbReference type="Gene3D" id="3.40.50.300">
    <property type="entry name" value="P-loop containing nucleotide triphosphate hydrolases"/>
    <property type="match status" value="1"/>
</dbReference>
<reference evidence="8 9" key="1">
    <citation type="submission" date="2016-12" db="EMBL/GenBank/DDBJ databases">
        <authorList>
            <person name="Song W.-J."/>
            <person name="Kurnit D.M."/>
        </authorList>
    </citation>
    <scope>NUCLEOTIDE SEQUENCE [LARGE SCALE GENOMIC DNA]</scope>
    <source>
        <strain evidence="8 9">DSM 19599</strain>
    </source>
</reference>
<evidence type="ECO:0000256" key="3">
    <source>
        <dbReference type="ARBA" id="ARBA00022741"/>
    </source>
</evidence>
<dbReference type="InterPro" id="IPR042174">
    <property type="entry name" value="RecF_2"/>
</dbReference>
<dbReference type="PANTHER" id="PTHR32182">
    <property type="entry name" value="DNA REPLICATION AND REPAIR PROTEIN RECF"/>
    <property type="match status" value="1"/>
</dbReference>
<organism evidence="8 9">
    <name type="scientific">Pseudoxanthobacter soli DSM 19599</name>
    <dbReference type="NCBI Taxonomy" id="1123029"/>
    <lineage>
        <taxon>Bacteria</taxon>
        <taxon>Pseudomonadati</taxon>
        <taxon>Pseudomonadota</taxon>
        <taxon>Alphaproteobacteria</taxon>
        <taxon>Hyphomicrobiales</taxon>
        <taxon>Segnochrobactraceae</taxon>
        <taxon>Pseudoxanthobacter</taxon>
    </lineage>
</organism>
<keyword evidence="4 6" id="KW-0067">ATP-binding</keyword>
<comment type="similarity">
    <text evidence="6 7">Belongs to the RecF family.</text>
</comment>
<dbReference type="InterPro" id="IPR018078">
    <property type="entry name" value="DNA-binding_RecF_CS"/>
</dbReference>
<dbReference type="GO" id="GO:0005737">
    <property type="term" value="C:cytoplasm"/>
    <property type="evidence" value="ECO:0007669"/>
    <property type="project" value="UniProtKB-SubCell"/>
</dbReference>
<dbReference type="STRING" id="1123029.SAMN02745172_00949"/>
<dbReference type="GO" id="GO:0005524">
    <property type="term" value="F:ATP binding"/>
    <property type="evidence" value="ECO:0007669"/>
    <property type="project" value="UniProtKB-UniRule"/>
</dbReference>
<dbReference type="SUPFAM" id="SSF52540">
    <property type="entry name" value="P-loop containing nucleoside triphosphate hydrolases"/>
    <property type="match status" value="1"/>
</dbReference>
<evidence type="ECO:0000256" key="2">
    <source>
        <dbReference type="ARBA" id="ARBA00022705"/>
    </source>
</evidence>
<name>A0A1M7ZBT1_9HYPH</name>
<comment type="function">
    <text evidence="6 7">The RecF protein is involved in DNA metabolism; it is required for DNA replication and normal SOS inducibility. RecF binds preferentially to single-stranded, linear DNA. It also seems to bind ATP.</text>
</comment>
<dbReference type="Proteomes" id="UP000186406">
    <property type="component" value="Unassembled WGS sequence"/>
</dbReference>
<keyword evidence="6 7" id="KW-0234">DNA repair</keyword>
<keyword evidence="2 6" id="KW-0235">DNA replication</keyword>
<proteinExistence type="inferred from homology"/>
<feature type="binding site" evidence="6">
    <location>
        <begin position="38"/>
        <end position="45"/>
    </location>
    <ligand>
        <name>ATP</name>
        <dbReference type="ChEBI" id="CHEBI:30616"/>
    </ligand>
</feature>
<evidence type="ECO:0000256" key="4">
    <source>
        <dbReference type="ARBA" id="ARBA00022840"/>
    </source>
</evidence>
<dbReference type="RefSeq" id="WP_139282421.1">
    <property type="nucleotide sequence ID" value="NZ_FRXO01000002.1"/>
</dbReference>
<protein>
    <recommendedName>
        <fullName evidence="6 7">DNA replication and repair protein RecF</fullName>
    </recommendedName>
</protein>
<dbReference type="OrthoDB" id="9803889at2"/>
<dbReference type="HAMAP" id="MF_00365">
    <property type="entry name" value="RecF"/>
    <property type="match status" value="1"/>
</dbReference>
<dbReference type="GO" id="GO:0006302">
    <property type="term" value="P:double-strand break repair"/>
    <property type="evidence" value="ECO:0007669"/>
    <property type="project" value="TreeGrafter"/>
</dbReference>
<sequence length="386" mass="41272">MSGDGAEAVFLSAIALTDFRNYAQLSLKLDRRPVVLVGENGAGKTNLIEAVSLLSPGRGLRRATYEALARLGGTGGWTVSAVVQGPDGPVRIGTGLDPAPADGGPATRSRRIRIDGEEERSSEALARHLGVLWLTPAMDGLFTGPPGDRRRFLDRLVLAIDAGHGQRVSAYERALAQRNRLIEDYNADRRWLDAIETQIAELGTAIAAARRELVGCLAELAPEADDLFPAAELSLEGEIEGWVGEMSAVAAEDAFRARLAEGRARDRAAGRTLTGPHRSDLTVVHSAKGMPASRASTGEQKALLIGLVLAHARLVARLTRRTPLLLMDEVAAHLDTRRRAGLFARIAALGTQAWMTGTDAALFEAIGDEAQHFAVDDGRVRPLRPA</sequence>
<dbReference type="PANTHER" id="PTHR32182:SF0">
    <property type="entry name" value="DNA REPLICATION AND REPAIR PROTEIN RECF"/>
    <property type="match status" value="1"/>
</dbReference>
<evidence type="ECO:0000256" key="5">
    <source>
        <dbReference type="ARBA" id="ARBA00023125"/>
    </source>
</evidence>
<keyword evidence="9" id="KW-1185">Reference proteome</keyword>
<gene>
    <name evidence="6" type="primary">recF</name>
    <name evidence="8" type="ORF">SAMN02745172_00949</name>
</gene>
<evidence type="ECO:0000256" key="6">
    <source>
        <dbReference type="HAMAP-Rule" id="MF_00365"/>
    </source>
</evidence>
<comment type="subcellular location">
    <subcellularLocation>
        <location evidence="6 7">Cytoplasm</location>
    </subcellularLocation>
</comment>
<dbReference type="PROSITE" id="PS00617">
    <property type="entry name" value="RECF_1"/>
    <property type="match status" value="1"/>
</dbReference>
<dbReference type="GO" id="GO:0009432">
    <property type="term" value="P:SOS response"/>
    <property type="evidence" value="ECO:0007669"/>
    <property type="project" value="UniProtKB-UniRule"/>
</dbReference>
<keyword evidence="5 6" id="KW-0238">DNA-binding</keyword>
<dbReference type="InterPro" id="IPR027417">
    <property type="entry name" value="P-loop_NTPase"/>
</dbReference>
<dbReference type="NCBIfam" id="TIGR00611">
    <property type="entry name" value="recf"/>
    <property type="match status" value="1"/>
</dbReference>
<dbReference type="GO" id="GO:0006260">
    <property type="term" value="P:DNA replication"/>
    <property type="evidence" value="ECO:0007669"/>
    <property type="project" value="UniProtKB-UniRule"/>
</dbReference>
<evidence type="ECO:0000313" key="8">
    <source>
        <dbReference type="EMBL" id="SHO62344.1"/>
    </source>
</evidence>
<evidence type="ECO:0000313" key="9">
    <source>
        <dbReference type="Proteomes" id="UP000186406"/>
    </source>
</evidence>
<keyword evidence="1 6" id="KW-0963">Cytoplasm</keyword>
<dbReference type="EMBL" id="FRXO01000002">
    <property type="protein sequence ID" value="SHO62344.1"/>
    <property type="molecule type" value="Genomic_DNA"/>
</dbReference>
<dbReference type="GO" id="GO:0000731">
    <property type="term" value="P:DNA synthesis involved in DNA repair"/>
    <property type="evidence" value="ECO:0007669"/>
    <property type="project" value="TreeGrafter"/>
</dbReference>
<dbReference type="PROSITE" id="PS00618">
    <property type="entry name" value="RECF_2"/>
    <property type="match status" value="1"/>
</dbReference>
<dbReference type="Gene3D" id="1.20.1050.90">
    <property type="entry name" value="RecF/RecN/SMC, N-terminal domain"/>
    <property type="match status" value="1"/>
</dbReference>